<feature type="transmembrane region" description="Helical" evidence="1">
    <location>
        <begin position="272"/>
        <end position="293"/>
    </location>
</feature>
<keyword evidence="1" id="KW-1133">Transmembrane helix</keyword>
<accession>A0A6H1QW57</accession>
<gene>
    <name evidence="2" type="ORF">orf00071</name>
</gene>
<dbReference type="Pfam" id="PF04583">
    <property type="entry name" value="Baculo_p74"/>
    <property type="match status" value="1"/>
</dbReference>
<protein>
    <submittedName>
        <fullName evidence="2">Baculoviridae p74-like protein</fullName>
    </submittedName>
</protein>
<dbReference type="GO" id="GO:0019058">
    <property type="term" value="P:viral life cycle"/>
    <property type="evidence" value="ECO:0007669"/>
    <property type="project" value="InterPro"/>
</dbReference>
<dbReference type="EMBL" id="MN688676">
    <property type="protein sequence ID" value="QIZ31102.1"/>
    <property type="molecule type" value="Genomic_DNA"/>
</dbReference>
<organism evidence="2">
    <name type="scientific">Ostreococcus mediterraneus virus 2</name>
    <dbReference type="NCBI Taxonomy" id="2726183"/>
    <lineage>
        <taxon>Viruses</taxon>
        <taxon>Varidnaviria</taxon>
        <taxon>Bamfordvirae</taxon>
        <taxon>Nucleocytoviricota</taxon>
        <taxon>Megaviricetes</taxon>
        <taxon>Algavirales</taxon>
        <taxon>Phycodnaviridae</taxon>
        <taxon>Prasinovirus</taxon>
    </lineage>
</organism>
<keyword evidence="1" id="KW-0472">Membrane</keyword>
<keyword evidence="1" id="KW-0812">Transmembrane</keyword>
<dbReference type="InterPro" id="IPR007663">
    <property type="entry name" value="Baculo_p74"/>
</dbReference>
<name>A0A6H1QW57_9PHYC</name>
<evidence type="ECO:0000313" key="2">
    <source>
        <dbReference type="EMBL" id="QIZ31102.1"/>
    </source>
</evidence>
<reference evidence="2" key="1">
    <citation type="journal article" date="2020" name="Sci. Adv.">
        <title>Virus-host coexistence in phytoplankton through the genomic lens.</title>
        <authorList>
            <person name="Yau S."/>
            <person name="Krasovec M."/>
            <person name="Benites L.F."/>
            <person name="Rombauts S."/>
            <person name="Groussin M."/>
            <person name="Vancaester E."/>
            <person name="Aury J.M."/>
            <person name="Derelle E."/>
            <person name="Desdevises Y."/>
            <person name="Escande M.L."/>
            <person name="Grimsley N."/>
            <person name="Guy J."/>
            <person name="Moreau H."/>
            <person name="Sanchez-Brosseau S."/>
            <person name="van de Peer Y."/>
            <person name="Vandepoele K."/>
            <person name="Gourbiere S."/>
            <person name="Piganeau G."/>
        </authorList>
    </citation>
    <scope>NUCLEOTIDE SEQUENCE</scope>
    <source>
        <strain evidence="2">OmV2</strain>
    </source>
</reference>
<sequence>MSNDQDYINTNLLNSDNTGVNIAQDIVVSTVATGLVEDSVKGVVYNFGGKQALNTAFKKYDVKFTKEMMERLSKRASQKVTGSITKRMGQLFAKKSAQTVLKSLGKTAAGAAARAGAITAGGCTAGPAGCAAGAAIGGIIFVADLAFTIFSTLLDIRDTEGILNVFHKDYIEEISKDFKESLNAGYEEMGYPGLMDQEVEFFPDAFVFNFDEDGNMFIDESSEWTKKYLQYRDEYIRNLGISDGWEERLNSTEVNVDNYINNAIKPSKNGTLISLSSSLLSCCCLILFSVLLLGNE</sequence>
<proteinExistence type="predicted"/>
<evidence type="ECO:0000256" key="1">
    <source>
        <dbReference type="SAM" id="Phobius"/>
    </source>
</evidence>